<evidence type="ECO:0000313" key="1">
    <source>
        <dbReference type="EMBL" id="QHU12049.1"/>
    </source>
</evidence>
<sequence length="366" mass="43257">MTTELEKTIEVLVLESIYNPKSDLIALEARLNELLQKISSESRTKAVNCLMTIVKKYKKKTLMDIPIHVMKDSLFPYMSTRDLSRFLTVNRHPAEDSDLIQPQMDRRKKVYLERKKRLQTALAVFNSSNKKYKARQNSNRVLKQEIKKGATFRQIKPYLRLGKKNYYSTDYHEDLLSTLMKREYDLGVLSLDNIFKFFGENQIIGIQNYWDREKVEQEGHKMLICSKAIIRDLIQYIIMKDYERGIPLTEIYSKIKGNWSFNWSYIESPALDRSLLAPVLSVLIEKEAQKGVSLFQMIPMTYHLKWKQIKELINLQYKEGILTMDQIQTLLKNYQKEIIDLTRDDPRDKYLDQLILSLQSHGQKWP</sequence>
<protein>
    <submittedName>
        <fullName evidence="1">Uncharacterized protein</fullName>
    </submittedName>
</protein>
<dbReference type="EMBL" id="MN740795">
    <property type="protein sequence ID" value="QHU12049.1"/>
    <property type="molecule type" value="Genomic_DNA"/>
</dbReference>
<accession>A0A6C0K2V2</accession>
<proteinExistence type="predicted"/>
<dbReference type="AlphaFoldDB" id="A0A6C0K2V2"/>
<name>A0A6C0K2V2_9ZZZZ</name>
<reference evidence="1" key="1">
    <citation type="journal article" date="2020" name="Nature">
        <title>Giant virus diversity and host interactions through global metagenomics.</title>
        <authorList>
            <person name="Schulz F."/>
            <person name="Roux S."/>
            <person name="Paez-Espino D."/>
            <person name="Jungbluth S."/>
            <person name="Walsh D.A."/>
            <person name="Denef V.J."/>
            <person name="McMahon K.D."/>
            <person name="Konstantinidis K.T."/>
            <person name="Eloe-Fadrosh E.A."/>
            <person name="Kyrpides N.C."/>
            <person name="Woyke T."/>
        </authorList>
    </citation>
    <scope>NUCLEOTIDE SEQUENCE</scope>
    <source>
        <strain evidence="1">GVMAG-S-1101169-75</strain>
    </source>
</reference>
<organism evidence="1">
    <name type="scientific">viral metagenome</name>
    <dbReference type="NCBI Taxonomy" id="1070528"/>
    <lineage>
        <taxon>unclassified sequences</taxon>
        <taxon>metagenomes</taxon>
        <taxon>organismal metagenomes</taxon>
    </lineage>
</organism>